<name>A0ABN9Q340_9DINO</name>
<accession>A0ABN9Q340</accession>
<evidence type="ECO:0000256" key="1">
    <source>
        <dbReference type="SAM" id="MobiDB-lite"/>
    </source>
</evidence>
<proteinExistence type="predicted"/>
<sequence length="183" mass="19732">MGSPGAQRARARWPLRRAAGSAWRGAQGERGSKNDDDDHACASRRSVRAPRLSEPRGERRARAESERPRLPPWAGGRAKMQSQPPRRQPSVKSGPVQTTPHCPTAARPPGRPRAVGPPSRSLRALAHLAALLLQPALLFFFHFHRNIERAFLYGLDLCAIAAGCPRGSPSGAARLAQGPEPAA</sequence>
<feature type="compositionally biased region" description="Low complexity" evidence="1">
    <location>
        <begin position="103"/>
        <end position="118"/>
    </location>
</feature>
<feature type="compositionally biased region" description="Basic and acidic residues" evidence="1">
    <location>
        <begin position="51"/>
        <end position="69"/>
    </location>
</feature>
<feature type="region of interest" description="Disordered" evidence="1">
    <location>
        <begin position="1"/>
        <end position="118"/>
    </location>
</feature>
<reference evidence="2" key="1">
    <citation type="submission" date="2023-10" db="EMBL/GenBank/DDBJ databases">
        <authorList>
            <person name="Chen Y."/>
            <person name="Shah S."/>
            <person name="Dougan E. K."/>
            <person name="Thang M."/>
            <person name="Chan C."/>
        </authorList>
    </citation>
    <scope>NUCLEOTIDE SEQUENCE [LARGE SCALE GENOMIC DNA]</scope>
</reference>
<feature type="compositionally biased region" description="Basic and acidic residues" evidence="1">
    <location>
        <begin position="30"/>
        <end position="41"/>
    </location>
</feature>
<feature type="non-terminal residue" evidence="2">
    <location>
        <position position="183"/>
    </location>
</feature>
<gene>
    <name evidence="2" type="ORF">PCOR1329_LOCUS6500</name>
</gene>
<evidence type="ECO:0008006" key="4">
    <source>
        <dbReference type="Google" id="ProtNLM"/>
    </source>
</evidence>
<organism evidence="2 3">
    <name type="scientific">Prorocentrum cordatum</name>
    <dbReference type="NCBI Taxonomy" id="2364126"/>
    <lineage>
        <taxon>Eukaryota</taxon>
        <taxon>Sar</taxon>
        <taxon>Alveolata</taxon>
        <taxon>Dinophyceae</taxon>
        <taxon>Prorocentrales</taxon>
        <taxon>Prorocentraceae</taxon>
        <taxon>Prorocentrum</taxon>
    </lineage>
</organism>
<dbReference type="EMBL" id="CAUYUJ010001744">
    <property type="protein sequence ID" value="CAK0797411.1"/>
    <property type="molecule type" value="Genomic_DNA"/>
</dbReference>
<keyword evidence="3" id="KW-1185">Reference proteome</keyword>
<protein>
    <recommendedName>
        <fullName evidence="4">Dolichyl-phosphate-mannose--protein mannosyltransferase</fullName>
    </recommendedName>
</protein>
<evidence type="ECO:0000313" key="2">
    <source>
        <dbReference type="EMBL" id="CAK0797411.1"/>
    </source>
</evidence>
<evidence type="ECO:0000313" key="3">
    <source>
        <dbReference type="Proteomes" id="UP001189429"/>
    </source>
</evidence>
<comment type="caution">
    <text evidence="2">The sequence shown here is derived from an EMBL/GenBank/DDBJ whole genome shotgun (WGS) entry which is preliminary data.</text>
</comment>
<dbReference type="Proteomes" id="UP001189429">
    <property type="component" value="Unassembled WGS sequence"/>
</dbReference>